<gene>
    <name evidence="1" type="ORF">AVDCRST_MAG46-89</name>
</gene>
<name>A0A6J4KS52_9ACTN</name>
<evidence type="ECO:0000313" key="1">
    <source>
        <dbReference type="EMBL" id="CAA9310129.1"/>
    </source>
</evidence>
<dbReference type="AlphaFoldDB" id="A0A6J4KS52"/>
<protein>
    <recommendedName>
        <fullName evidence="2">DUF4157 domain-containing protein</fullName>
    </recommendedName>
</protein>
<reference evidence="1" key="1">
    <citation type="submission" date="2020-02" db="EMBL/GenBank/DDBJ databases">
        <authorList>
            <person name="Meier V. D."/>
        </authorList>
    </citation>
    <scope>NUCLEOTIDE SEQUENCE</scope>
    <source>
        <strain evidence="1">AVDCRST_MAG46</strain>
    </source>
</reference>
<evidence type="ECO:0008006" key="2">
    <source>
        <dbReference type="Google" id="ProtNLM"/>
    </source>
</evidence>
<dbReference type="EMBL" id="CADCUD010000007">
    <property type="protein sequence ID" value="CAA9310129.1"/>
    <property type="molecule type" value="Genomic_DNA"/>
</dbReference>
<accession>A0A6J4KS52</accession>
<sequence>MGTRRARARAAANWANGSTMLGLAFAIVQGARPVRDANGIWQASGVRGPHGRRVFTVGNVVLHRHGADYVRRRPGLLAHETAHATQWAWTGPAFVPLYLAESLISWAVTGDAANGNAFEIGAGLERGGYSTPALRRRARRRARSAA</sequence>
<proteinExistence type="predicted"/>
<organism evidence="1">
    <name type="scientific">uncultured Nocardioidaceae bacterium</name>
    <dbReference type="NCBI Taxonomy" id="253824"/>
    <lineage>
        <taxon>Bacteria</taxon>
        <taxon>Bacillati</taxon>
        <taxon>Actinomycetota</taxon>
        <taxon>Actinomycetes</taxon>
        <taxon>Propionibacteriales</taxon>
        <taxon>Nocardioidaceae</taxon>
        <taxon>environmental samples</taxon>
    </lineage>
</organism>